<dbReference type="Proteomes" id="UP000036681">
    <property type="component" value="Unplaced"/>
</dbReference>
<organism evidence="1 2">
    <name type="scientific">Ascaris lumbricoides</name>
    <name type="common">Giant roundworm</name>
    <dbReference type="NCBI Taxonomy" id="6252"/>
    <lineage>
        <taxon>Eukaryota</taxon>
        <taxon>Metazoa</taxon>
        <taxon>Ecdysozoa</taxon>
        <taxon>Nematoda</taxon>
        <taxon>Chromadorea</taxon>
        <taxon>Rhabditida</taxon>
        <taxon>Spirurina</taxon>
        <taxon>Ascaridomorpha</taxon>
        <taxon>Ascaridoidea</taxon>
        <taxon>Ascarididae</taxon>
        <taxon>Ascaris</taxon>
    </lineage>
</organism>
<reference evidence="2" key="1">
    <citation type="submission" date="2017-02" db="UniProtKB">
        <authorList>
            <consortium name="WormBaseParasite"/>
        </authorList>
    </citation>
    <scope>IDENTIFICATION</scope>
</reference>
<dbReference type="AlphaFoldDB" id="A0A0M3HRC0"/>
<evidence type="ECO:0000313" key="2">
    <source>
        <dbReference type="WBParaSite" id="ALUE_0000482401-mRNA-1"/>
    </source>
</evidence>
<keyword evidence="1" id="KW-1185">Reference proteome</keyword>
<sequence>MTPPKHQTSPVAFPHVADGIGSDATQIVLDGVLNCLTVNRDGNERAIFIIENRRTTRAKVCLWAGKWIATAHRLCRRSV</sequence>
<accession>A0A0M3HRC0</accession>
<name>A0A0M3HRC0_ASCLU</name>
<protein>
    <submittedName>
        <fullName evidence="2">MSP domain-containing protein</fullName>
    </submittedName>
</protein>
<dbReference type="WBParaSite" id="ALUE_0000482401-mRNA-1">
    <property type="protein sequence ID" value="ALUE_0000482401-mRNA-1"/>
    <property type="gene ID" value="ALUE_0000482401"/>
</dbReference>
<proteinExistence type="predicted"/>
<evidence type="ECO:0000313" key="1">
    <source>
        <dbReference type="Proteomes" id="UP000036681"/>
    </source>
</evidence>